<feature type="signal peptide" evidence="2">
    <location>
        <begin position="1"/>
        <end position="21"/>
    </location>
</feature>
<evidence type="ECO:0000313" key="4">
    <source>
        <dbReference type="Proteomes" id="UP001485043"/>
    </source>
</evidence>
<accession>A0AAW1SX95</accession>
<feature type="compositionally biased region" description="Low complexity" evidence="1">
    <location>
        <begin position="301"/>
        <end position="323"/>
    </location>
</feature>
<proteinExistence type="predicted"/>
<evidence type="ECO:0000313" key="3">
    <source>
        <dbReference type="EMBL" id="KAK9862046.1"/>
    </source>
</evidence>
<keyword evidence="4" id="KW-1185">Reference proteome</keyword>
<sequence>MAARVLVAVLLVLSASLLVQGREVSRRQLSEEVDILIVEVDRPCGPGETGPCKENHVEVVTSEHCHKSKHGCHAPMSSPPTSPLPSPSPSPYGSYGGYGGCGYGGPSGPVTANNPNSNPSVPASCKYLGKNGNPCCDQWGNPCKIIEDAPDCCQSGDYTDSCAAKFYADGVDPINYQVTNAMGMNETKQCIYDGSSPVGHGRCYAPTLERNVWQGSQGFPQTVQLSMSFGTMCPIIMDSPITNMCLPGYGHLKNTPSGDINVYPSCAITTCKDGYNCAYNQASGHCKDSSCITGGQATIESLSPSPSTSLPSSSPQGSPTGSPGELPLSRPSYSASAS</sequence>
<name>A0AAW1SX95_9CHLO</name>
<evidence type="ECO:0000256" key="1">
    <source>
        <dbReference type="SAM" id="MobiDB-lite"/>
    </source>
</evidence>
<comment type="caution">
    <text evidence="3">The sequence shown here is derived from an EMBL/GenBank/DDBJ whole genome shotgun (WGS) entry which is preliminary data.</text>
</comment>
<dbReference type="EMBL" id="JALJOV010000664">
    <property type="protein sequence ID" value="KAK9862046.1"/>
    <property type="molecule type" value="Genomic_DNA"/>
</dbReference>
<organism evidence="3 4">
    <name type="scientific">Apatococcus fuscideae</name>
    <dbReference type="NCBI Taxonomy" id="2026836"/>
    <lineage>
        <taxon>Eukaryota</taxon>
        <taxon>Viridiplantae</taxon>
        <taxon>Chlorophyta</taxon>
        <taxon>core chlorophytes</taxon>
        <taxon>Trebouxiophyceae</taxon>
        <taxon>Chlorellales</taxon>
        <taxon>Chlorellaceae</taxon>
        <taxon>Apatococcus</taxon>
    </lineage>
</organism>
<feature type="chain" id="PRO_5043508849" evidence="2">
    <location>
        <begin position="22"/>
        <end position="338"/>
    </location>
</feature>
<dbReference type="AlphaFoldDB" id="A0AAW1SX95"/>
<protein>
    <submittedName>
        <fullName evidence="3">Uncharacterized protein</fullName>
    </submittedName>
</protein>
<gene>
    <name evidence="3" type="ORF">WJX84_000318</name>
</gene>
<dbReference type="Proteomes" id="UP001485043">
    <property type="component" value="Unassembled WGS sequence"/>
</dbReference>
<reference evidence="3 4" key="1">
    <citation type="journal article" date="2024" name="Nat. Commun.">
        <title>Phylogenomics reveals the evolutionary origins of lichenization in chlorophyte algae.</title>
        <authorList>
            <person name="Puginier C."/>
            <person name="Libourel C."/>
            <person name="Otte J."/>
            <person name="Skaloud P."/>
            <person name="Haon M."/>
            <person name="Grisel S."/>
            <person name="Petersen M."/>
            <person name="Berrin J.G."/>
            <person name="Delaux P.M."/>
            <person name="Dal Grande F."/>
            <person name="Keller J."/>
        </authorList>
    </citation>
    <scope>NUCLEOTIDE SEQUENCE [LARGE SCALE GENOMIC DNA]</scope>
    <source>
        <strain evidence="3 4">SAG 2523</strain>
    </source>
</reference>
<evidence type="ECO:0000256" key="2">
    <source>
        <dbReference type="SAM" id="SignalP"/>
    </source>
</evidence>
<feature type="region of interest" description="Disordered" evidence="1">
    <location>
        <begin position="298"/>
        <end position="338"/>
    </location>
</feature>
<keyword evidence="2" id="KW-0732">Signal</keyword>